<evidence type="ECO:0000313" key="7">
    <source>
        <dbReference type="EMBL" id="MBB6500152.1"/>
    </source>
</evidence>
<evidence type="ECO:0000256" key="6">
    <source>
        <dbReference type="SAM" id="Phobius"/>
    </source>
</evidence>
<dbReference type="Pfam" id="PF03073">
    <property type="entry name" value="TspO_MBR"/>
    <property type="match status" value="1"/>
</dbReference>
<dbReference type="PANTHER" id="PTHR10057:SF0">
    <property type="entry name" value="TRANSLOCATOR PROTEIN"/>
    <property type="match status" value="1"/>
</dbReference>
<dbReference type="AlphaFoldDB" id="A0A7X0J4D9"/>
<dbReference type="GO" id="GO:0033013">
    <property type="term" value="P:tetrapyrrole metabolic process"/>
    <property type="evidence" value="ECO:0007669"/>
    <property type="project" value="UniProtKB-ARBA"/>
</dbReference>
<feature type="transmembrane region" description="Helical" evidence="6">
    <location>
        <begin position="49"/>
        <end position="71"/>
    </location>
</feature>
<evidence type="ECO:0000256" key="3">
    <source>
        <dbReference type="ARBA" id="ARBA00022692"/>
    </source>
</evidence>
<feature type="transmembrane region" description="Helical" evidence="6">
    <location>
        <begin position="147"/>
        <end position="170"/>
    </location>
</feature>
<comment type="caution">
    <text evidence="7">The sequence shown here is derived from an EMBL/GenBank/DDBJ whole genome shotgun (WGS) entry which is preliminary data.</text>
</comment>
<comment type="subcellular location">
    <subcellularLocation>
        <location evidence="1">Membrane</location>
        <topology evidence="1">Multi-pass membrane protein</topology>
    </subcellularLocation>
</comment>
<dbReference type="EMBL" id="JACHCC010000005">
    <property type="protein sequence ID" value="MBB6500152.1"/>
    <property type="molecule type" value="Genomic_DNA"/>
</dbReference>
<accession>A0A7X0J4D9</accession>
<dbReference type="Proteomes" id="UP000521017">
    <property type="component" value="Unassembled WGS sequence"/>
</dbReference>
<feature type="transmembrane region" description="Helical" evidence="6">
    <location>
        <begin position="91"/>
        <end position="112"/>
    </location>
</feature>
<evidence type="ECO:0000256" key="2">
    <source>
        <dbReference type="ARBA" id="ARBA00007524"/>
    </source>
</evidence>
<evidence type="ECO:0000313" key="8">
    <source>
        <dbReference type="Proteomes" id="UP000521017"/>
    </source>
</evidence>
<dbReference type="FunFam" id="1.20.1260.100:FF:000001">
    <property type="entry name" value="translocator protein 2"/>
    <property type="match status" value="1"/>
</dbReference>
<evidence type="ECO:0000256" key="4">
    <source>
        <dbReference type="ARBA" id="ARBA00022989"/>
    </source>
</evidence>
<keyword evidence="4 6" id="KW-1133">Transmembrane helix</keyword>
<dbReference type="CDD" id="cd15904">
    <property type="entry name" value="TSPO_MBR"/>
    <property type="match status" value="1"/>
</dbReference>
<dbReference type="GO" id="GO:0016020">
    <property type="term" value="C:membrane"/>
    <property type="evidence" value="ECO:0007669"/>
    <property type="project" value="UniProtKB-SubCell"/>
</dbReference>
<feature type="transmembrane region" description="Helical" evidence="6">
    <location>
        <begin position="124"/>
        <end position="141"/>
    </location>
</feature>
<dbReference type="PANTHER" id="PTHR10057">
    <property type="entry name" value="PERIPHERAL-TYPE BENZODIAZEPINE RECEPTOR"/>
    <property type="match status" value="1"/>
</dbReference>
<dbReference type="InterPro" id="IPR004307">
    <property type="entry name" value="TspO_MBR"/>
</dbReference>
<proteinExistence type="inferred from homology"/>
<name>A0A7X0J4D9_9SPHI</name>
<keyword evidence="5 6" id="KW-0472">Membrane</keyword>
<reference evidence="7 8" key="1">
    <citation type="submission" date="2020-08" db="EMBL/GenBank/DDBJ databases">
        <title>Genomic Encyclopedia of Type Strains, Phase IV (KMG-V): Genome sequencing to study the core and pangenomes of soil and plant-associated prokaryotes.</title>
        <authorList>
            <person name="Whitman W."/>
        </authorList>
    </citation>
    <scope>NUCLEOTIDE SEQUENCE [LARGE SCALE GENOMIC DNA]</scope>
    <source>
        <strain evidence="7 8">M2T3</strain>
    </source>
</reference>
<protein>
    <submittedName>
        <fullName evidence="7">Tryptophan-rich sensory protein</fullName>
    </submittedName>
</protein>
<evidence type="ECO:0000256" key="5">
    <source>
        <dbReference type="ARBA" id="ARBA00023136"/>
    </source>
</evidence>
<feature type="transmembrane region" description="Helical" evidence="6">
    <location>
        <begin position="177"/>
        <end position="198"/>
    </location>
</feature>
<keyword evidence="3 6" id="KW-0812">Transmembrane</keyword>
<dbReference type="Gene3D" id="1.20.1260.100">
    <property type="entry name" value="TspO/MBR protein"/>
    <property type="match status" value="1"/>
</dbReference>
<gene>
    <name evidence="7" type="ORF">HDF25_002296</name>
</gene>
<organism evidence="7 8">
    <name type="scientific">Pedobacter cryoconitis</name>
    <dbReference type="NCBI Taxonomy" id="188932"/>
    <lineage>
        <taxon>Bacteria</taxon>
        <taxon>Pseudomonadati</taxon>
        <taxon>Bacteroidota</taxon>
        <taxon>Sphingobacteriia</taxon>
        <taxon>Sphingobacteriales</taxon>
        <taxon>Sphingobacteriaceae</taxon>
        <taxon>Pedobacter</taxon>
    </lineage>
</organism>
<dbReference type="InterPro" id="IPR038330">
    <property type="entry name" value="TspO/MBR-related_sf"/>
</dbReference>
<dbReference type="RefSeq" id="WP_260409362.1">
    <property type="nucleotide sequence ID" value="NZ_JACHCC010000005.1"/>
</dbReference>
<sequence length="201" mass="23160">MHIRGLFKIYLYDRNLAFFEELTKLTGMIIDPGRNKSLSMTATKTRFQFLPFVINLLIPLSFGAIGGLITIKSVNTWYPGLQKPSFNPPNWLFGPVWSALFIVIGISAYLIWSKRKQIIHFPRTIAIYFIQLILNLCWSYLFFYHHLIGASLIEIIALLAAILVNGIVFYKIDKTAGLLFIPYFLWVSFATLLTYHIYALN</sequence>
<comment type="similarity">
    <text evidence="2">Belongs to the TspO/BZRP family.</text>
</comment>
<evidence type="ECO:0000256" key="1">
    <source>
        <dbReference type="ARBA" id="ARBA00004141"/>
    </source>
</evidence>